<comment type="caution">
    <text evidence="1">The sequence shown here is derived from an EMBL/GenBank/DDBJ whole genome shotgun (WGS) entry which is preliminary data.</text>
</comment>
<evidence type="ECO:0000313" key="1">
    <source>
        <dbReference type="EMBL" id="MBB4702575.1"/>
    </source>
</evidence>
<proteinExistence type="predicted"/>
<protein>
    <recommendedName>
        <fullName evidence="3">HK97 gp10 family phage protein</fullName>
    </recommendedName>
</protein>
<organism evidence="1 2">
    <name type="scientific">Sphaerisporangium siamense</name>
    <dbReference type="NCBI Taxonomy" id="795645"/>
    <lineage>
        <taxon>Bacteria</taxon>
        <taxon>Bacillati</taxon>
        <taxon>Actinomycetota</taxon>
        <taxon>Actinomycetes</taxon>
        <taxon>Streptosporangiales</taxon>
        <taxon>Streptosporangiaceae</taxon>
        <taxon>Sphaerisporangium</taxon>
    </lineage>
</organism>
<gene>
    <name evidence="1" type="ORF">BJ982_004119</name>
</gene>
<evidence type="ECO:0008006" key="3">
    <source>
        <dbReference type="Google" id="ProtNLM"/>
    </source>
</evidence>
<dbReference type="EMBL" id="JACHND010000001">
    <property type="protein sequence ID" value="MBB4702575.1"/>
    <property type="molecule type" value="Genomic_DNA"/>
</dbReference>
<reference evidence="1 2" key="1">
    <citation type="submission" date="2020-08" db="EMBL/GenBank/DDBJ databases">
        <title>Sequencing the genomes of 1000 actinobacteria strains.</title>
        <authorList>
            <person name="Klenk H.-P."/>
        </authorList>
    </citation>
    <scope>NUCLEOTIDE SEQUENCE [LARGE SCALE GENOMIC DNA]</scope>
    <source>
        <strain evidence="1 2">DSM 45784</strain>
    </source>
</reference>
<dbReference type="Proteomes" id="UP000542210">
    <property type="component" value="Unassembled WGS sequence"/>
</dbReference>
<dbReference type="AlphaFoldDB" id="A0A7W7DAV4"/>
<dbReference type="RefSeq" id="WP_184882448.1">
    <property type="nucleotide sequence ID" value="NZ_BOOV01000033.1"/>
</dbReference>
<keyword evidence="2" id="KW-1185">Reference proteome</keyword>
<name>A0A7W7DAV4_9ACTN</name>
<accession>A0A7W7DAV4</accession>
<evidence type="ECO:0000313" key="2">
    <source>
        <dbReference type="Proteomes" id="UP000542210"/>
    </source>
</evidence>
<sequence length="159" mass="18001">MADVDGTAELRLFIKQLGKMPTDIRQDLRPKLKGIGQAALFSVRFQASWSTRIPRATRLQIGLSKRNPGIAIVVNKNQAPHARPFENGGQPGTFRHPVFWPRERKVVFGVERPDARIRDRWVNQTARPFLAKGARPHFAEVDRELKDVVDAAARKAGFR</sequence>